<dbReference type="Gene3D" id="2.60.120.200">
    <property type="match status" value="1"/>
</dbReference>
<evidence type="ECO:0000256" key="7">
    <source>
        <dbReference type="SAM" id="SignalP"/>
    </source>
</evidence>
<feature type="domain" description="MAM" evidence="8">
    <location>
        <begin position="38"/>
        <end position="203"/>
    </location>
</feature>
<dbReference type="AlphaFoldDB" id="A0A1M5VZA0"/>
<keyword evidence="7" id="KW-0732">Signal</keyword>
<dbReference type="CDD" id="cd06263">
    <property type="entry name" value="MAM"/>
    <property type="match status" value="1"/>
</dbReference>
<keyword evidence="5" id="KW-0966">Cell projection</keyword>
<evidence type="ECO:0000256" key="3">
    <source>
        <dbReference type="ARBA" id="ARBA00022490"/>
    </source>
</evidence>
<evidence type="ECO:0000313" key="10">
    <source>
        <dbReference type="Proteomes" id="UP000184522"/>
    </source>
</evidence>
<evidence type="ECO:0000256" key="1">
    <source>
        <dbReference type="ARBA" id="ARBA00004138"/>
    </source>
</evidence>
<organism evidence="9 10">
    <name type="scientific">Winogradskyella jejuensis</name>
    <dbReference type="NCBI Taxonomy" id="1089305"/>
    <lineage>
        <taxon>Bacteria</taxon>
        <taxon>Pseudomonadati</taxon>
        <taxon>Bacteroidota</taxon>
        <taxon>Flavobacteriia</taxon>
        <taxon>Flavobacteriales</taxon>
        <taxon>Flavobacteriaceae</taxon>
        <taxon>Winogradskyella</taxon>
    </lineage>
</organism>
<dbReference type="InterPro" id="IPR058515">
    <property type="entry name" value="DUF8202"/>
</dbReference>
<sequence>MKTYYAYLVKTLAFILFVFLAPNNTFSQCSTTITTYPYNEGFESGLGNWSQDTTTDDRDWTRLTGGTPSSNTGPSGANGGSYYMYTEATNNFNLVFNFISPCFDLTSESAAYFSFYYHMYGTNMGTLDVEVSTDNGATFSTPVWSRSGEAQTSNGAAWILAEVDLRDYLGQTIVIRFNGTTGPQFTSDMAIDDVQLSNVPRPEIDIQSNALTIVDGDTTPSTFDNTDFGTTDTGTPAIYTYTIQNLGLANLNLSSWTSSAGEFVVSAPVSTNLAPGASTTLTITFTPSGTATYNSTITINNNDSDEGVYTFNVRGIGAAALSCSSATITLPYTESFESGLNGWSSGGSNAIRVNNPGASYDNNYSLNIRANSGNGSSFCSPSIDITAYDKVDFKFFFYASGFELNETFTVEYSSNGGTWQILRSFKAGDTSPANKSGDFQMGTSSTNYYVRTATVLRSNYTFSNDVRFRIQSKASDTSDNIYVDNISITGITFNSPTVGPGGVTSDLSLWLQADKLNGTTVGTDGALVSQWIDTGMGNNAEATASGQEPVYRNSTARNINFNPVIDFTNDNNTASGDMTYLDGREVLEGSAGFNSDDIFMVVIPDTPVNTSTIPLDTFTSFDITANNSHVEDVTGFGFGNYSARFTNEIFGYAVGSTSQSSPFPGFGRGVTDSSINMNQIAIINTRHNTSDSDIEIYMNANQIGDVTNDANDFSTIREQRFWLGRSQYWQGSFDGRIAEVITYRARKDDADATQERNRIQSYLAIKYGITLEPTITAGVIEEGNLDYVDSDGTVIWDVSASAGFNFDIAGIGRDDASGLDQRQSSSINS</sequence>
<feature type="signal peptide" evidence="7">
    <location>
        <begin position="1"/>
        <end position="27"/>
    </location>
</feature>
<dbReference type="SUPFAM" id="SSF49899">
    <property type="entry name" value="Concanavalin A-like lectins/glucanases"/>
    <property type="match status" value="1"/>
</dbReference>
<dbReference type="GO" id="GO:0004553">
    <property type="term" value="F:hydrolase activity, hydrolyzing O-glycosyl compounds"/>
    <property type="evidence" value="ECO:0007669"/>
    <property type="project" value="UniProtKB-ARBA"/>
</dbReference>
<dbReference type="GO" id="GO:0005737">
    <property type="term" value="C:cytoplasm"/>
    <property type="evidence" value="ECO:0007669"/>
    <property type="project" value="UniProtKB-SubCell"/>
</dbReference>
<dbReference type="STRING" id="1089305.SAMN05444148_2858"/>
<name>A0A1M5VZA0_9FLAO</name>
<proteinExistence type="predicted"/>
<dbReference type="SMART" id="SM00137">
    <property type="entry name" value="MAM"/>
    <property type="match status" value="1"/>
</dbReference>
<evidence type="ECO:0000313" key="9">
    <source>
        <dbReference type="EMBL" id="SHH80602.1"/>
    </source>
</evidence>
<dbReference type="Pfam" id="PF00629">
    <property type="entry name" value="MAM"/>
    <property type="match status" value="1"/>
</dbReference>
<keyword evidence="4" id="KW-0969">Cilium</keyword>
<evidence type="ECO:0000256" key="5">
    <source>
        <dbReference type="ARBA" id="ARBA00023273"/>
    </source>
</evidence>
<gene>
    <name evidence="9" type="ORF">SAMN05444148_2858</name>
</gene>
<comment type="subcellular location">
    <subcellularLocation>
        <location evidence="1">Cell projection</location>
        <location evidence="1">Cilium</location>
    </subcellularLocation>
    <subcellularLocation>
        <location evidence="2">Cytoplasm</location>
    </subcellularLocation>
</comment>
<dbReference type="PROSITE" id="PS50060">
    <property type="entry name" value="MAM_2"/>
    <property type="match status" value="1"/>
</dbReference>
<protein>
    <submittedName>
        <fullName evidence="9">MAM domain-containing protein, meprin/A5/mu</fullName>
    </submittedName>
</protein>
<keyword evidence="10" id="KW-1185">Reference proteome</keyword>
<dbReference type="PANTHER" id="PTHR23282:SF101">
    <property type="entry name" value="MAM DOMAIN-CONTAINING PROTEIN"/>
    <property type="match status" value="1"/>
</dbReference>
<dbReference type="EMBL" id="FQWS01000011">
    <property type="protein sequence ID" value="SHH80602.1"/>
    <property type="molecule type" value="Genomic_DNA"/>
</dbReference>
<evidence type="ECO:0000256" key="6">
    <source>
        <dbReference type="SAM" id="MobiDB-lite"/>
    </source>
</evidence>
<dbReference type="OrthoDB" id="2582440at2"/>
<dbReference type="Gene3D" id="2.60.120.260">
    <property type="entry name" value="Galactose-binding domain-like"/>
    <property type="match status" value="1"/>
</dbReference>
<reference evidence="10" key="1">
    <citation type="submission" date="2016-11" db="EMBL/GenBank/DDBJ databases">
        <authorList>
            <person name="Varghese N."/>
            <person name="Submissions S."/>
        </authorList>
    </citation>
    <scope>NUCLEOTIDE SEQUENCE [LARGE SCALE GENOMIC DNA]</scope>
    <source>
        <strain evidence="10">DSM 25330</strain>
    </source>
</reference>
<keyword evidence="3" id="KW-0963">Cytoplasm</keyword>
<dbReference type="InterPro" id="IPR000998">
    <property type="entry name" value="MAM_dom"/>
</dbReference>
<dbReference type="Pfam" id="PF22544">
    <property type="entry name" value="HYDIN_VesB_CFA65-like_Ig"/>
    <property type="match status" value="1"/>
</dbReference>
<dbReference type="Gene3D" id="2.60.40.10">
    <property type="entry name" value="Immunoglobulins"/>
    <property type="match status" value="1"/>
</dbReference>
<feature type="non-terminal residue" evidence="9">
    <location>
        <position position="829"/>
    </location>
</feature>
<dbReference type="InterPro" id="IPR053879">
    <property type="entry name" value="HYDIN_VesB_CFA65-like_Ig"/>
</dbReference>
<dbReference type="InterPro" id="IPR051560">
    <property type="entry name" value="MAM_domain-containing"/>
</dbReference>
<dbReference type="GO" id="GO:0016020">
    <property type="term" value="C:membrane"/>
    <property type="evidence" value="ECO:0007669"/>
    <property type="project" value="InterPro"/>
</dbReference>
<dbReference type="InterPro" id="IPR013320">
    <property type="entry name" value="ConA-like_dom_sf"/>
</dbReference>
<evidence type="ECO:0000256" key="4">
    <source>
        <dbReference type="ARBA" id="ARBA00023069"/>
    </source>
</evidence>
<dbReference type="RefSeq" id="WP_143185619.1">
    <property type="nucleotide sequence ID" value="NZ_FQWS01000011.1"/>
</dbReference>
<evidence type="ECO:0000259" key="8">
    <source>
        <dbReference type="PROSITE" id="PS50060"/>
    </source>
</evidence>
<dbReference type="InterPro" id="IPR013783">
    <property type="entry name" value="Ig-like_fold"/>
</dbReference>
<dbReference type="PANTHER" id="PTHR23282">
    <property type="entry name" value="APICAL ENDOSOMAL GLYCOPROTEIN PRECURSOR"/>
    <property type="match status" value="1"/>
</dbReference>
<feature type="compositionally biased region" description="Low complexity" evidence="6">
    <location>
        <begin position="62"/>
        <end position="75"/>
    </location>
</feature>
<dbReference type="NCBIfam" id="NF012200">
    <property type="entry name" value="choice_anch_D"/>
    <property type="match status" value="1"/>
</dbReference>
<feature type="chain" id="PRO_5012883869" evidence="7">
    <location>
        <begin position="28"/>
        <end position="829"/>
    </location>
</feature>
<dbReference type="Proteomes" id="UP000184522">
    <property type="component" value="Unassembled WGS sequence"/>
</dbReference>
<feature type="region of interest" description="Disordered" evidence="6">
    <location>
        <begin position="47"/>
        <end position="75"/>
    </location>
</feature>
<evidence type="ECO:0000256" key="2">
    <source>
        <dbReference type="ARBA" id="ARBA00004496"/>
    </source>
</evidence>
<dbReference type="Pfam" id="PF26628">
    <property type="entry name" value="DUF8202"/>
    <property type="match status" value="1"/>
</dbReference>
<dbReference type="GO" id="GO:0005975">
    <property type="term" value="P:carbohydrate metabolic process"/>
    <property type="evidence" value="ECO:0007669"/>
    <property type="project" value="UniProtKB-ARBA"/>
</dbReference>
<accession>A0A1M5VZA0</accession>